<dbReference type="SUPFAM" id="SSF52343">
    <property type="entry name" value="Ferredoxin reductase-like, C-terminal NADP-linked domain"/>
    <property type="match status" value="1"/>
</dbReference>
<gene>
    <name evidence="5" type="ORF">H2201_005279</name>
</gene>
<comment type="caution">
    <text evidence="5">The sequence shown here is derived from an EMBL/GenBank/DDBJ whole genome shotgun (WGS) entry which is preliminary data.</text>
</comment>
<name>A0ABQ9NQI1_9PEZI</name>
<dbReference type="Proteomes" id="UP001172684">
    <property type="component" value="Unassembled WGS sequence"/>
</dbReference>
<dbReference type="EMBL" id="JAPDRL010000038">
    <property type="protein sequence ID" value="KAJ9664287.1"/>
    <property type="molecule type" value="Genomic_DNA"/>
</dbReference>
<evidence type="ECO:0000313" key="6">
    <source>
        <dbReference type="Proteomes" id="UP001172684"/>
    </source>
</evidence>
<dbReference type="PANTHER" id="PTHR46505">
    <property type="entry name" value="OXIDOREDUCTASE NAD-BINDING DOMAIN-CONTAINING PROTEIN 1"/>
    <property type="match status" value="1"/>
</dbReference>
<evidence type="ECO:0000259" key="4">
    <source>
        <dbReference type="PROSITE" id="PS51384"/>
    </source>
</evidence>
<evidence type="ECO:0000313" key="5">
    <source>
        <dbReference type="EMBL" id="KAJ9664287.1"/>
    </source>
</evidence>
<feature type="compositionally biased region" description="Basic and acidic residues" evidence="3">
    <location>
        <begin position="8"/>
        <end position="21"/>
    </location>
</feature>
<reference evidence="5" key="1">
    <citation type="submission" date="2022-10" db="EMBL/GenBank/DDBJ databases">
        <title>Culturing micro-colonial fungi from biological soil crusts in the Mojave desert and describing Neophaeococcomyces mojavensis, and introducing the new genera and species Taxawa tesnikishii.</title>
        <authorList>
            <person name="Kurbessoian T."/>
            <person name="Stajich J.E."/>
        </authorList>
    </citation>
    <scope>NUCLEOTIDE SEQUENCE</scope>
    <source>
        <strain evidence="5">TK_1</strain>
    </source>
</reference>
<dbReference type="InterPro" id="IPR052128">
    <property type="entry name" value="Oxidoreductase_NAD-binding"/>
</dbReference>
<keyword evidence="1" id="KW-0560">Oxidoreductase</keyword>
<keyword evidence="6" id="KW-1185">Reference proteome</keyword>
<dbReference type="PROSITE" id="PS51384">
    <property type="entry name" value="FAD_FR"/>
    <property type="match status" value="1"/>
</dbReference>
<sequence length="315" mass="34659">MAIPRSKMSHEERTASEPRDSGFHRVILSHIEPVNESIRLLRLSVFDRQRGIKDIYQQQISTVKFLPGQWLDVHIPGLPKAGGFTVTSTPAEAAPLPSAAQFSDGAAVPYLELAVQKTANPPAKWLWRPAEEILGARLVVRVGGSFVWPPPGIDIRSINKVVFVAGGVGINPLISILAHLRQTDEMPREVHFLYTTKPPPAAGSKLKANEILFLDRLMAFAASPSAAESRIHLQLYLTGSSGSVPAKLDAPSFPGMIHHRRIERADLAAAVGPPSEAERTVVYVCGPARMTDEFVEFLRGVEGMDERRVLCEKWW</sequence>
<dbReference type="InterPro" id="IPR039261">
    <property type="entry name" value="FNR_nucleotide-bd"/>
</dbReference>
<keyword evidence="2" id="KW-0520">NAD</keyword>
<accession>A0ABQ9NQI1</accession>
<feature type="region of interest" description="Disordered" evidence="3">
    <location>
        <begin position="1"/>
        <end position="21"/>
    </location>
</feature>
<feature type="domain" description="FAD-binding FR-type" evidence="4">
    <location>
        <begin position="21"/>
        <end position="151"/>
    </location>
</feature>
<dbReference type="PANTHER" id="PTHR46505:SF1">
    <property type="entry name" value="OXIDOREDUCTASE NAD-BINDING DOMAIN-CONTAINING PROTEIN 1"/>
    <property type="match status" value="1"/>
</dbReference>
<proteinExistence type="predicted"/>
<dbReference type="Gene3D" id="3.40.50.80">
    <property type="entry name" value="Nucleotide-binding domain of ferredoxin-NADP reductase (FNR) module"/>
    <property type="match status" value="1"/>
</dbReference>
<evidence type="ECO:0000256" key="2">
    <source>
        <dbReference type="ARBA" id="ARBA00023027"/>
    </source>
</evidence>
<evidence type="ECO:0000256" key="1">
    <source>
        <dbReference type="ARBA" id="ARBA00023002"/>
    </source>
</evidence>
<dbReference type="InterPro" id="IPR017927">
    <property type="entry name" value="FAD-bd_FR_type"/>
</dbReference>
<dbReference type="CDD" id="cd00322">
    <property type="entry name" value="FNR_like"/>
    <property type="match status" value="1"/>
</dbReference>
<organism evidence="5 6">
    <name type="scientific">Coniosporium apollinis</name>
    <dbReference type="NCBI Taxonomy" id="61459"/>
    <lineage>
        <taxon>Eukaryota</taxon>
        <taxon>Fungi</taxon>
        <taxon>Dikarya</taxon>
        <taxon>Ascomycota</taxon>
        <taxon>Pezizomycotina</taxon>
        <taxon>Dothideomycetes</taxon>
        <taxon>Dothideomycetes incertae sedis</taxon>
        <taxon>Coniosporium</taxon>
    </lineage>
</organism>
<evidence type="ECO:0000256" key="3">
    <source>
        <dbReference type="SAM" id="MobiDB-lite"/>
    </source>
</evidence>
<protein>
    <recommendedName>
        <fullName evidence="4">FAD-binding FR-type domain-containing protein</fullName>
    </recommendedName>
</protein>